<evidence type="ECO:0000313" key="3">
    <source>
        <dbReference type="Proteomes" id="UP000077266"/>
    </source>
</evidence>
<reference evidence="2 3" key="1">
    <citation type="journal article" date="2016" name="Mol. Biol. Evol.">
        <title>Comparative Genomics of Early-Diverging Mushroom-Forming Fungi Provides Insights into the Origins of Lignocellulose Decay Capabilities.</title>
        <authorList>
            <person name="Nagy L.G."/>
            <person name="Riley R."/>
            <person name="Tritt A."/>
            <person name="Adam C."/>
            <person name="Daum C."/>
            <person name="Floudas D."/>
            <person name="Sun H."/>
            <person name="Yadav J.S."/>
            <person name="Pangilinan J."/>
            <person name="Larsson K.H."/>
            <person name="Matsuura K."/>
            <person name="Barry K."/>
            <person name="Labutti K."/>
            <person name="Kuo R."/>
            <person name="Ohm R.A."/>
            <person name="Bhattacharya S.S."/>
            <person name="Shirouzu T."/>
            <person name="Yoshinaga Y."/>
            <person name="Martin F.M."/>
            <person name="Grigoriev I.V."/>
            <person name="Hibbett D.S."/>
        </authorList>
    </citation>
    <scope>NUCLEOTIDE SEQUENCE [LARGE SCALE GENOMIC DNA]</scope>
    <source>
        <strain evidence="2 3">HHB12029</strain>
    </source>
</reference>
<evidence type="ECO:0000313" key="2">
    <source>
        <dbReference type="EMBL" id="KZW02165.1"/>
    </source>
</evidence>
<evidence type="ECO:0000256" key="1">
    <source>
        <dbReference type="SAM" id="MobiDB-lite"/>
    </source>
</evidence>
<keyword evidence="3" id="KW-1185">Reference proteome</keyword>
<proteinExistence type="predicted"/>
<gene>
    <name evidence="2" type="ORF">EXIGLDRAFT_707607</name>
</gene>
<protein>
    <submittedName>
        <fullName evidence="2">Uncharacterized protein</fullName>
    </submittedName>
</protein>
<accession>A0A165PH25</accession>
<dbReference type="AlphaFoldDB" id="A0A165PH25"/>
<dbReference type="Proteomes" id="UP000077266">
    <property type="component" value="Unassembled WGS sequence"/>
</dbReference>
<name>A0A165PH25_EXIGL</name>
<dbReference type="InParanoid" id="A0A165PH25"/>
<feature type="compositionally biased region" description="Basic and acidic residues" evidence="1">
    <location>
        <begin position="189"/>
        <end position="198"/>
    </location>
</feature>
<sequence>MPPKLHYSPPLVLPSAHGCKDGKSDRAYDTHCQHLVAMDYARNIDLMVERTIPDPPAGDAYRNNIVAVGVYLSLAGLACFSRAGGVVGFWCRINEGVEICATSAAGRFRLPALTTAASQAHCSCRARNTRSTENISGRHTAVLCASSSSRLALYTPYDLIMFFIASFLPTSRHSKIGRVSCPTAGGRPEQSDFGRRAEPGRNFNHLRFAIAMRLTVWRHSFNGDNIGALSDHILRAVREADGVTQAVHCPISSLRSSRLRKIFGIRDPVSEIVEQFPIWICGWFCVASLTIAVSSSHTAQSPRMALSTCNGFTYPRNTLRSLSSSPFGIYGRRNGKAQYRKLVFRRIFGFRVENVFHAAAALEDCFEIRSNEIGDFCTSTNLRRSSPRDRRSSHSTYRSLEPRLRKASCRGSRDMYHHASEHQRRFFVRLEWIYVQCDSIDLSVIPAARPVSHALDFGHIDQFRRLPLPALVSRAYRCKYALS</sequence>
<organism evidence="2 3">
    <name type="scientific">Exidia glandulosa HHB12029</name>
    <dbReference type="NCBI Taxonomy" id="1314781"/>
    <lineage>
        <taxon>Eukaryota</taxon>
        <taxon>Fungi</taxon>
        <taxon>Dikarya</taxon>
        <taxon>Basidiomycota</taxon>
        <taxon>Agaricomycotina</taxon>
        <taxon>Agaricomycetes</taxon>
        <taxon>Auriculariales</taxon>
        <taxon>Exidiaceae</taxon>
        <taxon>Exidia</taxon>
    </lineage>
</organism>
<dbReference type="EMBL" id="KV425889">
    <property type="protein sequence ID" value="KZW02165.1"/>
    <property type="molecule type" value="Genomic_DNA"/>
</dbReference>
<feature type="region of interest" description="Disordered" evidence="1">
    <location>
        <begin position="179"/>
        <end position="198"/>
    </location>
</feature>